<evidence type="ECO:0000313" key="8">
    <source>
        <dbReference type="EMBL" id="PFX15935.1"/>
    </source>
</evidence>
<dbReference type="AlphaFoldDB" id="A0A2B4RI41"/>
<dbReference type="SUPFAM" id="SSF52540">
    <property type="entry name" value="P-loop containing nucleoside triphosphate hydrolases"/>
    <property type="match status" value="1"/>
</dbReference>
<evidence type="ECO:0000313" key="9">
    <source>
        <dbReference type="Proteomes" id="UP000225706"/>
    </source>
</evidence>
<name>A0A2B4RI41_STYPI</name>
<dbReference type="InterPro" id="IPR027417">
    <property type="entry name" value="P-loop_NTPase"/>
</dbReference>
<dbReference type="Proteomes" id="UP000225706">
    <property type="component" value="Unassembled WGS sequence"/>
</dbReference>
<dbReference type="EMBL" id="LSMT01000593">
    <property type="protein sequence ID" value="PFX15935.1"/>
    <property type="molecule type" value="Genomic_DNA"/>
</dbReference>
<accession>A0A2B4RI41</accession>
<dbReference type="GO" id="GO:0005385">
    <property type="term" value="F:zinc ion transmembrane transporter activity"/>
    <property type="evidence" value="ECO:0007669"/>
    <property type="project" value="TreeGrafter"/>
</dbReference>
<feature type="region of interest" description="Disordered" evidence="5">
    <location>
        <begin position="523"/>
        <end position="546"/>
    </location>
</feature>
<dbReference type="Pfam" id="PF00685">
    <property type="entry name" value="Sulfotransfer_1"/>
    <property type="match status" value="1"/>
</dbReference>
<feature type="transmembrane region" description="Helical" evidence="6">
    <location>
        <begin position="682"/>
        <end position="698"/>
    </location>
</feature>
<dbReference type="PANTHER" id="PTHR16950:SF16">
    <property type="entry name" value="ZINC TRANSPORTER ZIP13"/>
    <property type="match status" value="1"/>
</dbReference>
<dbReference type="Gene3D" id="3.40.50.300">
    <property type="entry name" value="P-loop containing nucleotide triphosphate hydrolases"/>
    <property type="match status" value="1"/>
</dbReference>
<feature type="transmembrane region" description="Helical" evidence="6">
    <location>
        <begin position="435"/>
        <end position="455"/>
    </location>
</feature>
<dbReference type="InterPro" id="IPR003689">
    <property type="entry name" value="ZIP"/>
</dbReference>
<feature type="compositionally biased region" description="Basic and acidic residues" evidence="5">
    <location>
        <begin position="462"/>
        <end position="477"/>
    </location>
</feature>
<evidence type="ECO:0000259" key="7">
    <source>
        <dbReference type="Pfam" id="PF00685"/>
    </source>
</evidence>
<feature type="region of interest" description="Disordered" evidence="5">
    <location>
        <begin position="460"/>
        <end position="487"/>
    </location>
</feature>
<dbReference type="GO" id="GO:0016020">
    <property type="term" value="C:membrane"/>
    <property type="evidence" value="ECO:0007669"/>
    <property type="project" value="UniProtKB-SubCell"/>
</dbReference>
<keyword evidence="2 6" id="KW-0812">Transmembrane</keyword>
<proteinExistence type="predicted"/>
<keyword evidence="4 6" id="KW-0472">Membrane</keyword>
<dbReference type="PANTHER" id="PTHR16950">
    <property type="entry name" value="ZINC TRANSPORTER SLC39A7 HISTIDINE-RICH MEMBRANE PROTEIN KE4"/>
    <property type="match status" value="1"/>
</dbReference>
<dbReference type="InterPro" id="IPR000863">
    <property type="entry name" value="Sulfotransferase_dom"/>
</dbReference>
<evidence type="ECO:0000256" key="2">
    <source>
        <dbReference type="ARBA" id="ARBA00022692"/>
    </source>
</evidence>
<feature type="transmembrane region" description="Helical" evidence="6">
    <location>
        <begin position="616"/>
        <end position="639"/>
    </location>
</feature>
<dbReference type="OrthoDB" id="200954at2759"/>
<feature type="transmembrane region" description="Helical" evidence="6">
    <location>
        <begin position="569"/>
        <end position="595"/>
    </location>
</feature>
<gene>
    <name evidence="8" type="primary">SLC39A13</name>
    <name evidence="8" type="ORF">AWC38_SpisGene19820</name>
</gene>
<evidence type="ECO:0000256" key="1">
    <source>
        <dbReference type="ARBA" id="ARBA00004141"/>
    </source>
</evidence>
<keyword evidence="3 6" id="KW-1133">Transmembrane helix</keyword>
<feature type="domain" description="Sulfotransferase" evidence="7">
    <location>
        <begin position="7"/>
        <end position="208"/>
    </location>
</feature>
<sequence length="699" mass="78101">MCFLIKGTTWTQEIVWQIINDGKIDYRPLHVRMPWVDGMPDIKLENPYTVTSAEMIEKMFECFPSPRVFKSHLPYDLVPKGYGQATKPHARYIYVMRNPKDVAVSLYEFMVKVSGREALTWNELFELFYQGQVYCGSWFDHVLGWWKHRDDPDILILKYEDMRKDLPGAIQNIATFIGKELPRETLELVVSQTSFNAMKKEGNSNFSFHKGFKGLCVRKGQVGLIMTSHPRLREKALGMREKVALPTHCGPTLCTVGSGFNLKNTRGNRTQHFSEVRKQGVRGEVLPQIAWIMAKFSRISIVFLLWLSVFVSETAMVKIHRAVPRNGKQTRADSDLSWLGFEPCKFLPDLSKIFMKKEAWLYSIPATILVGMCGIFPLLVIPVEAGQALREGVTADHLKLLLSFAVGGLLGDVFLHLLPEAWAHVHEGDPHTNHFYIGFWVLAGIFGFLTLEKIFGEESEDEKNLKKKDNSKGKDVKNGTISNGCVNHENTAKRKNVCNGELHNGTVSNGEVKKSDIQLRQRHGETASHCSASKETVQVADNRETQDTEEENVKVIGYLNLLANSIDNFTHGLAVAGSFVVSTKVGLCTTCAILLHEIPHEVGDFAILLKSGFRRWDAAVGQMVTASAGLAGCVFGLIADHAGDSTAWVLPFTSGGFIYIALVTIVPDLLQETRPKESMKQTIMMIAGISCMGLVSLIH</sequence>
<dbReference type="Pfam" id="PF02535">
    <property type="entry name" value="Zip"/>
    <property type="match status" value="1"/>
</dbReference>
<dbReference type="GO" id="GO:0006882">
    <property type="term" value="P:intracellular zinc ion homeostasis"/>
    <property type="evidence" value="ECO:0007669"/>
    <property type="project" value="TreeGrafter"/>
</dbReference>
<dbReference type="GO" id="GO:0008146">
    <property type="term" value="F:sulfotransferase activity"/>
    <property type="evidence" value="ECO:0007669"/>
    <property type="project" value="InterPro"/>
</dbReference>
<dbReference type="STRING" id="50429.A0A2B4RI41"/>
<feature type="transmembrane region" description="Helical" evidence="6">
    <location>
        <begin position="645"/>
        <end position="670"/>
    </location>
</feature>
<organism evidence="8 9">
    <name type="scientific">Stylophora pistillata</name>
    <name type="common">Smooth cauliflower coral</name>
    <dbReference type="NCBI Taxonomy" id="50429"/>
    <lineage>
        <taxon>Eukaryota</taxon>
        <taxon>Metazoa</taxon>
        <taxon>Cnidaria</taxon>
        <taxon>Anthozoa</taxon>
        <taxon>Hexacorallia</taxon>
        <taxon>Scleractinia</taxon>
        <taxon>Astrocoeniina</taxon>
        <taxon>Pocilloporidae</taxon>
        <taxon>Stylophora</taxon>
    </lineage>
</organism>
<evidence type="ECO:0000256" key="3">
    <source>
        <dbReference type="ARBA" id="ARBA00022989"/>
    </source>
</evidence>
<feature type="transmembrane region" description="Helical" evidence="6">
    <location>
        <begin position="359"/>
        <end position="380"/>
    </location>
</feature>
<evidence type="ECO:0000256" key="5">
    <source>
        <dbReference type="SAM" id="MobiDB-lite"/>
    </source>
</evidence>
<protein>
    <submittedName>
        <fullName evidence="8">Zinc transporter ZIP13</fullName>
    </submittedName>
</protein>
<comment type="caution">
    <text evidence="8">The sequence shown here is derived from an EMBL/GenBank/DDBJ whole genome shotgun (WGS) entry which is preliminary data.</text>
</comment>
<comment type="subcellular location">
    <subcellularLocation>
        <location evidence="1">Membrane</location>
        <topology evidence="1">Multi-pass membrane protein</topology>
    </subcellularLocation>
</comment>
<reference evidence="9" key="1">
    <citation type="journal article" date="2017" name="bioRxiv">
        <title>Comparative analysis of the genomes of Stylophora pistillata and Acropora digitifera provides evidence for extensive differences between species of corals.</title>
        <authorList>
            <person name="Voolstra C.R."/>
            <person name="Li Y."/>
            <person name="Liew Y.J."/>
            <person name="Baumgarten S."/>
            <person name="Zoccola D."/>
            <person name="Flot J.-F."/>
            <person name="Tambutte S."/>
            <person name="Allemand D."/>
            <person name="Aranda M."/>
        </authorList>
    </citation>
    <scope>NUCLEOTIDE SEQUENCE [LARGE SCALE GENOMIC DNA]</scope>
</reference>
<evidence type="ECO:0000256" key="4">
    <source>
        <dbReference type="ARBA" id="ARBA00023136"/>
    </source>
</evidence>
<feature type="transmembrane region" description="Helical" evidence="6">
    <location>
        <begin position="289"/>
        <end position="311"/>
    </location>
</feature>
<keyword evidence="9" id="KW-1185">Reference proteome</keyword>
<evidence type="ECO:0000256" key="6">
    <source>
        <dbReference type="SAM" id="Phobius"/>
    </source>
</evidence>